<feature type="domain" description="PAS" evidence="18">
    <location>
        <begin position="529"/>
        <end position="587"/>
    </location>
</feature>
<proteinExistence type="predicted"/>
<keyword evidence="4" id="KW-1003">Cell membrane</keyword>
<dbReference type="SUPFAM" id="SSF54631">
    <property type="entry name" value="CBS-domain pair"/>
    <property type="match status" value="1"/>
</dbReference>
<dbReference type="SMART" id="SM00086">
    <property type="entry name" value="PAC"/>
    <property type="match status" value="3"/>
</dbReference>
<evidence type="ECO:0000256" key="9">
    <source>
        <dbReference type="ARBA" id="ARBA00022840"/>
    </source>
</evidence>
<dbReference type="GO" id="GO:0009927">
    <property type="term" value="F:histidine phosphotransfer kinase activity"/>
    <property type="evidence" value="ECO:0007669"/>
    <property type="project" value="TreeGrafter"/>
</dbReference>
<dbReference type="InterPro" id="IPR000644">
    <property type="entry name" value="CBS_dom"/>
</dbReference>
<dbReference type="InterPro" id="IPR036097">
    <property type="entry name" value="HisK_dim/P_sf"/>
</dbReference>
<feature type="domain" description="PAC" evidence="19">
    <location>
        <begin position="717"/>
        <end position="769"/>
    </location>
</feature>
<dbReference type="CDD" id="cd00082">
    <property type="entry name" value="HisKA"/>
    <property type="match status" value="1"/>
</dbReference>
<dbReference type="GO" id="GO:0005886">
    <property type="term" value="C:plasma membrane"/>
    <property type="evidence" value="ECO:0007669"/>
    <property type="project" value="UniProtKB-SubCell"/>
</dbReference>
<dbReference type="FunFam" id="3.30.565.10:FF:000023">
    <property type="entry name" value="PAS domain-containing sensor histidine kinase"/>
    <property type="match status" value="1"/>
</dbReference>
<dbReference type="Gene3D" id="3.30.565.10">
    <property type="entry name" value="Histidine kinase-like ATPase, C-terminal domain"/>
    <property type="match status" value="1"/>
</dbReference>
<feature type="domain" description="Histidine kinase" evidence="16">
    <location>
        <begin position="787"/>
        <end position="1017"/>
    </location>
</feature>
<evidence type="ECO:0000256" key="1">
    <source>
        <dbReference type="ARBA" id="ARBA00000085"/>
    </source>
</evidence>
<dbReference type="SUPFAM" id="SSF47384">
    <property type="entry name" value="Homodimeric domain of signal transducing histidine kinase"/>
    <property type="match status" value="1"/>
</dbReference>
<dbReference type="InterPro" id="IPR046342">
    <property type="entry name" value="CBS_dom_sf"/>
</dbReference>
<dbReference type="GO" id="GO:0000155">
    <property type="term" value="F:phosphorelay sensor kinase activity"/>
    <property type="evidence" value="ECO:0007669"/>
    <property type="project" value="InterPro"/>
</dbReference>
<evidence type="ECO:0000313" key="21">
    <source>
        <dbReference type="EMBL" id="MBE9030188.1"/>
    </source>
</evidence>
<dbReference type="PANTHER" id="PTHR43047">
    <property type="entry name" value="TWO-COMPONENT HISTIDINE PROTEIN KINASE"/>
    <property type="match status" value="1"/>
</dbReference>
<keyword evidence="9" id="KW-0067">ATP-binding</keyword>
<evidence type="ECO:0000259" key="19">
    <source>
        <dbReference type="PROSITE" id="PS50113"/>
    </source>
</evidence>
<dbReference type="Gene3D" id="1.10.287.130">
    <property type="match status" value="1"/>
</dbReference>
<keyword evidence="7" id="KW-0547">Nucleotide-binding</keyword>
<dbReference type="SUPFAM" id="SSF52172">
    <property type="entry name" value="CheY-like"/>
    <property type="match status" value="1"/>
</dbReference>
<dbReference type="InterPro" id="IPR003661">
    <property type="entry name" value="HisK_dim/P_dom"/>
</dbReference>
<dbReference type="Pfam" id="PF08447">
    <property type="entry name" value="PAS_3"/>
    <property type="match status" value="3"/>
</dbReference>
<dbReference type="PROSITE" id="PS51371">
    <property type="entry name" value="CBS"/>
    <property type="match status" value="2"/>
</dbReference>
<dbReference type="SMART" id="SM00116">
    <property type="entry name" value="CBS"/>
    <property type="match status" value="2"/>
</dbReference>
<evidence type="ECO:0000256" key="11">
    <source>
        <dbReference type="ARBA" id="ARBA00023136"/>
    </source>
</evidence>
<dbReference type="Pfam" id="PF00571">
    <property type="entry name" value="CBS"/>
    <property type="match status" value="2"/>
</dbReference>
<evidence type="ECO:0000313" key="22">
    <source>
        <dbReference type="Proteomes" id="UP000625316"/>
    </source>
</evidence>
<feature type="domain" description="CBS" evidence="20">
    <location>
        <begin position="16"/>
        <end position="71"/>
    </location>
</feature>
<evidence type="ECO:0000259" key="18">
    <source>
        <dbReference type="PROSITE" id="PS50112"/>
    </source>
</evidence>
<dbReference type="Pfam" id="PF02518">
    <property type="entry name" value="HATPase_c"/>
    <property type="match status" value="1"/>
</dbReference>
<evidence type="ECO:0000256" key="6">
    <source>
        <dbReference type="ARBA" id="ARBA00022679"/>
    </source>
</evidence>
<reference evidence="21" key="1">
    <citation type="submission" date="2020-10" db="EMBL/GenBank/DDBJ databases">
        <authorList>
            <person name="Castelo-Branco R."/>
            <person name="Eusebio N."/>
            <person name="Adriana R."/>
            <person name="Vieira A."/>
            <person name="Brugerolle De Fraissinette N."/>
            <person name="Rezende De Castro R."/>
            <person name="Schneider M.P."/>
            <person name="Vasconcelos V."/>
            <person name="Leao P.N."/>
        </authorList>
    </citation>
    <scope>NUCLEOTIDE SEQUENCE</scope>
    <source>
        <strain evidence="21">LEGE 11480</strain>
    </source>
</reference>
<keyword evidence="10" id="KW-0902">Two-component regulatory system</keyword>
<dbReference type="Gene3D" id="3.40.50.2300">
    <property type="match status" value="1"/>
</dbReference>
<dbReference type="Pfam" id="PF13185">
    <property type="entry name" value="GAF_2"/>
    <property type="match status" value="1"/>
</dbReference>
<feature type="domain" description="CBS" evidence="20">
    <location>
        <begin position="80"/>
        <end position="140"/>
    </location>
</feature>
<dbReference type="SMART" id="SM00387">
    <property type="entry name" value="HATPase_c"/>
    <property type="match status" value="1"/>
</dbReference>
<dbReference type="CDD" id="cd16922">
    <property type="entry name" value="HATPase_EvgS-ArcB-TorS-like"/>
    <property type="match status" value="1"/>
</dbReference>
<dbReference type="Gene3D" id="3.30.450.20">
    <property type="entry name" value="PAS domain"/>
    <property type="match status" value="3"/>
</dbReference>
<dbReference type="SUPFAM" id="SSF55785">
    <property type="entry name" value="PYP-like sensor domain (PAS domain)"/>
    <property type="match status" value="3"/>
</dbReference>
<dbReference type="RefSeq" id="WP_264325015.1">
    <property type="nucleotide sequence ID" value="NZ_JADEXQ010000030.1"/>
</dbReference>
<dbReference type="PRINTS" id="PR00344">
    <property type="entry name" value="BCTRLSENSOR"/>
</dbReference>
<dbReference type="Proteomes" id="UP000625316">
    <property type="component" value="Unassembled WGS sequence"/>
</dbReference>
<dbReference type="InterPro" id="IPR035965">
    <property type="entry name" value="PAS-like_dom_sf"/>
</dbReference>
<dbReference type="InterPro" id="IPR013655">
    <property type="entry name" value="PAS_fold_3"/>
</dbReference>
<dbReference type="Gene3D" id="3.30.450.40">
    <property type="match status" value="1"/>
</dbReference>
<dbReference type="Gene3D" id="3.10.580.10">
    <property type="entry name" value="CBS-domain"/>
    <property type="match status" value="1"/>
</dbReference>
<evidence type="ECO:0000256" key="2">
    <source>
        <dbReference type="ARBA" id="ARBA00004236"/>
    </source>
</evidence>
<evidence type="ECO:0000256" key="7">
    <source>
        <dbReference type="ARBA" id="ARBA00022741"/>
    </source>
</evidence>
<dbReference type="CDD" id="cd00130">
    <property type="entry name" value="PAS"/>
    <property type="match status" value="3"/>
</dbReference>
<comment type="catalytic activity">
    <reaction evidence="1">
        <text>ATP + protein L-histidine = ADP + protein N-phospho-L-histidine.</text>
        <dbReference type="EC" id="2.7.13.3"/>
    </reaction>
</comment>
<dbReference type="InterPro" id="IPR003018">
    <property type="entry name" value="GAF"/>
</dbReference>
<dbReference type="CDD" id="cd17546">
    <property type="entry name" value="REC_hyHK_CKI1_RcsC-like"/>
    <property type="match status" value="1"/>
</dbReference>
<dbReference type="InterPro" id="IPR004358">
    <property type="entry name" value="Sig_transdc_His_kin-like_C"/>
</dbReference>
<comment type="caution">
    <text evidence="21">The sequence shown here is derived from an EMBL/GenBank/DDBJ whole genome shotgun (WGS) entry which is preliminary data.</text>
</comment>
<dbReference type="SMART" id="SM00388">
    <property type="entry name" value="HisKA"/>
    <property type="match status" value="1"/>
</dbReference>
<dbReference type="InterPro" id="IPR001789">
    <property type="entry name" value="Sig_transdc_resp-reg_receiver"/>
</dbReference>
<dbReference type="FunFam" id="1.10.287.130:FF:000145">
    <property type="entry name" value="Sensory transduction histidine kinase"/>
    <property type="match status" value="1"/>
</dbReference>
<dbReference type="InterPro" id="IPR003594">
    <property type="entry name" value="HATPase_dom"/>
</dbReference>
<feature type="domain" description="Response regulatory" evidence="17">
    <location>
        <begin position="1065"/>
        <end position="1181"/>
    </location>
</feature>
<dbReference type="InterPro" id="IPR036890">
    <property type="entry name" value="HATPase_C_sf"/>
</dbReference>
<dbReference type="InterPro" id="IPR029016">
    <property type="entry name" value="GAF-like_dom_sf"/>
</dbReference>
<evidence type="ECO:0000259" key="16">
    <source>
        <dbReference type="PROSITE" id="PS50109"/>
    </source>
</evidence>
<dbReference type="SMART" id="SM00065">
    <property type="entry name" value="GAF"/>
    <property type="match status" value="1"/>
</dbReference>
<dbReference type="PANTHER" id="PTHR43047:SF63">
    <property type="entry name" value="HISTIDINE KINASE"/>
    <property type="match status" value="1"/>
</dbReference>
<dbReference type="InterPro" id="IPR001610">
    <property type="entry name" value="PAC"/>
</dbReference>
<evidence type="ECO:0000256" key="10">
    <source>
        <dbReference type="ARBA" id="ARBA00023012"/>
    </source>
</evidence>
<dbReference type="SUPFAM" id="SSF55874">
    <property type="entry name" value="ATPase domain of HSP90 chaperone/DNA topoisomerase II/histidine kinase"/>
    <property type="match status" value="1"/>
</dbReference>
<feature type="coiled-coil region" evidence="14">
    <location>
        <begin position="476"/>
        <end position="514"/>
    </location>
</feature>
<evidence type="ECO:0000256" key="4">
    <source>
        <dbReference type="ARBA" id="ARBA00022475"/>
    </source>
</evidence>
<keyword evidence="11" id="KW-0472">Membrane</keyword>
<dbReference type="InterPro" id="IPR000700">
    <property type="entry name" value="PAS-assoc_C"/>
</dbReference>
<dbReference type="NCBIfam" id="TIGR00229">
    <property type="entry name" value="sensory_box"/>
    <property type="match status" value="2"/>
</dbReference>
<dbReference type="PROSITE" id="PS50109">
    <property type="entry name" value="HIS_KIN"/>
    <property type="match status" value="1"/>
</dbReference>
<evidence type="ECO:0000256" key="8">
    <source>
        <dbReference type="ARBA" id="ARBA00022777"/>
    </source>
</evidence>
<dbReference type="GO" id="GO:0005524">
    <property type="term" value="F:ATP binding"/>
    <property type="evidence" value="ECO:0007669"/>
    <property type="project" value="UniProtKB-KW"/>
</dbReference>
<protein>
    <recommendedName>
        <fullName evidence="3">histidine kinase</fullName>
        <ecNumber evidence="3">2.7.13.3</ecNumber>
    </recommendedName>
</protein>
<gene>
    <name evidence="21" type="ORF">IQ266_10650</name>
</gene>
<dbReference type="SUPFAM" id="SSF55781">
    <property type="entry name" value="GAF domain-like"/>
    <property type="match status" value="1"/>
</dbReference>
<sequence length="1188" mass="130877">MTDSHDLISKQLQAAIIDDPLTVAADTTVIATITQMAQIGASCVLVTQGNYIVGMLTEHDLVQISSQPAPLEQLSIAAVMRPPSITIHTSDLTSVSHVLTLLKNHQIRHLPILDEHDQLFGLLTQDAVFGILSQSFIQDQRTTKPSGANQPSENQLAKSAAINSVPVTPQADRQAELTAHQKTTRQLQASEQHLLNLMGNLPGFVYRELNDPDYTPVFISAGVTAITGYLPEEYLVDRSISCGKLIHPDDTGSVWEIVQNAIAAGQPYECEYRILTKAGQEKWVWERGGGNYDATGKLQYLEGFITDVSARKATEVAIAARNHLLAKIAQDTPLNEILGAIIRCVKQQIDGPLCSFLLLDREQQLRYLVAPDLPDDYIIKTNGCPTGEGLGSCGTAVARQQTVISTDIETDPLWQDYKEIALSHGLCSCWSHPVIASDGRVLGTFALYYSKIRSPQADELDVMTQMAHIAGIAIERHQTTAALAQLNQDLEQLNQDLEQRVEERSAALQASQMQFQQFAENLPGMVYRYIIDNDGSGRFSYINQGIEAIYEVDREAIMANPRSLWNSAHPADRPMVKRQIAEAIQNLTPCYVEHRLVTPSGQKWIKSISHPIQQPNGEIWLDGVVFDISDRKASEAALEESRQKYYSLIQSVHGIVWEYDLDSRKFTFISDKVEALSGYSTERWLGETDFWVNHIYIEDREAVTAKAQAGVQNNATFSVEYRFVAADGALIWMYELSTPHCDRDGNPNKLIGISIDISERKAIELQLQLLNQELLQATRLKDDFLANMSHELRTPLNAILGMSEGIQEQIFGPLNDRQLRAVQVIEQSGNHLLALINDILDVAKIESGQVVLEVTPVNIMQLGKSSLAFIKEQALKKHIQLTISPTNPPYNDELILVDERRIRQVLLNLLNNAVKFTPKNGTIKLEITGRSPRPELGGRDGIQMAVRDTGIGIAPEHIDKLFKPFIQIDSKLSRQYHGTGLGLALVKRIVELHGGEVGLTTALGVGSCFTISLPWRTIALTEQNATKQPLTSPSEAAAHSAAVQSAAASCNFALAPNPNPGTAPLILLAEDNAVNTQLISDYLISKGYRLLTAETGQAAVDQMQMTLPDLILMDIQMPVMKGFEAIQQIRGMTHGGQLPIIALTALAMQGDREKCLAAGANAYLAKPVSLKQLVTLIQQFLGPLPIEQ</sequence>
<comment type="subcellular location">
    <subcellularLocation>
        <location evidence="2">Cell membrane</location>
    </subcellularLocation>
</comment>
<dbReference type="Pfam" id="PF00512">
    <property type="entry name" value="HisKA"/>
    <property type="match status" value="1"/>
</dbReference>
<name>A0A928VM12_9CYAN</name>
<evidence type="ECO:0000256" key="14">
    <source>
        <dbReference type="SAM" id="Coils"/>
    </source>
</evidence>
<dbReference type="SMART" id="SM00091">
    <property type="entry name" value="PAS"/>
    <property type="match status" value="3"/>
</dbReference>
<dbReference type="PROSITE" id="PS50112">
    <property type="entry name" value="PAS"/>
    <property type="match status" value="3"/>
</dbReference>
<dbReference type="InterPro" id="IPR000014">
    <property type="entry name" value="PAS"/>
</dbReference>
<keyword evidence="22" id="KW-1185">Reference proteome</keyword>
<keyword evidence="14" id="KW-0175">Coiled coil</keyword>
<evidence type="ECO:0000259" key="20">
    <source>
        <dbReference type="PROSITE" id="PS51371"/>
    </source>
</evidence>
<feature type="region of interest" description="Disordered" evidence="15">
    <location>
        <begin position="142"/>
        <end position="162"/>
    </location>
</feature>
<keyword evidence="8" id="KW-0418">Kinase</keyword>
<evidence type="ECO:0000256" key="5">
    <source>
        <dbReference type="ARBA" id="ARBA00022553"/>
    </source>
</evidence>
<evidence type="ECO:0000256" key="3">
    <source>
        <dbReference type="ARBA" id="ARBA00012438"/>
    </source>
</evidence>
<evidence type="ECO:0000256" key="13">
    <source>
        <dbReference type="PROSITE-ProRule" id="PRU00703"/>
    </source>
</evidence>
<dbReference type="PROSITE" id="PS50110">
    <property type="entry name" value="RESPONSE_REGULATORY"/>
    <property type="match status" value="1"/>
</dbReference>
<feature type="domain" description="PAC" evidence="19">
    <location>
        <begin position="268"/>
        <end position="320"/>
    </location>
</feature>
<keyword evidence="13" id="KW-0129">CBS domain</keyword>
<dbReference type="InterPro" id="IPR011006">
    <property type="entry name" value="CheY-like_superfamily"/>
</dbReference>
<evidence type="ECO:0000256" key="15">
    <source>
        <dbReference type="SAM" id="MobiDB-lite"/>
    </source>
</evidence>
<evidence type="ECO:0000259" key="17">
    <source>
        <dbReference type="PROSITE" id="PS50110"/>
    </source>
</evidence>
<keyword evidence="5 12" id="KW-0597">Phosphoprotein</keyword>
<dbReference type="AlphaFoldDB" id="A0A928VM12"/>
<feature type="domain" description="PAS" evidence="18">
    <location>
        <begin position="190"/>
        <end position="265"/>
    </location>
</feature>
<dbReference type="Pfam" id="PF00072">
    <property type="entry name" value="Response_reg"/>
    <property type="match status" value="1"/>
</dbReference>
<dbReference type="InterPro" id="IPR005467">
    <property type="entry name" value="His_kinase_dom"/>
</dbReference>
<dbReference type="SMART" id="SM00448">
    <property type="entry name" value="REC"/>
    <property type="match status" value="1"/>
</dbReference>
<organism evidence="21 22">
    <name type="scientific">Romeriopsis navalis LEGE 11480</name>
    <dbReference type="NCBI Taxonomy" id="2777977"/>
    <lineage>
        <taxon>Bacteria</taxon>
        <taxon>Bacillati</taxon>
        <taxon>Cyanobacteriota</taxon>
        <taxon>Cyanophyceae</taxon>
        <taxon>Leptolyngbyales</taxon>
        <taxon>Leptolyngbyaceae</taxon>
        <taxon>Romeriopsis</taxon>
        <taxon>Romeriopsis navalis</taxon>
    </lineage>
</organism>
<evidence type="ECO:0000256" key="12">
    <source>
        <dbReference type="PROSITE-ProRule" id="PRU00169"/>
    </source>
</evidence>
<feature type="modified residue" description="4-aspartylphosphate" evidence="12">
    <location>
        <position position="1114"/>
    </location>
</feature>
<dbReference type="EC" id="2.7.13.3" evidence="3"/>
<feature type="domain" description="PAS" evidence="18">
    <location>
        <begin position="641"/>
        <end position="714"/>
    </location>
</feature>
<dbReference type="EMBL" id="JADEXQ010000030">
    <property type="protein sequence ID" value="MBE9030188.1"/>
    <property type="molecule type" value="Genomic_DNA"/>
</dbReference>
<accession>A0A928VM12</accession>
<keyword evidence="6" id="KW-0808">Transferase</keyword>
<dbReference type="PROSITE" id="PS50113">
    <property type="entry name" value="PAC"/>
    <property type="match status" value="2"/>
</dbReference>